<comment type="cofactor">
    <cofactor evidence="6">
        <name>Zn(2+)</name>
        <dbReference type="ChEBI" id="CHEBI:29105"/>
    </cofactor>
    <text evidence="6">Binds 1 zinc ion per subunit.</text>
</comment>
<sequence>MDDAINYLLNFAMKQKIGFVWTNLLAPDTPSAADCKEREIVINANWRNQKELPFVIAHEIAHVLNKDMGILYFTSSSSKSQIESNANAGAVKILVDYCNKLGLEHYNIIKFMDVFGIPANLEYMVVDKLENRFEI</sequence>
<evidence type="ECO:0000256" key="6">
    <source>
        <dbReference type="RuleBase" id="RU003983"/>
    </source>
</evidence>
<comment type="caution">
    <text evidence="8">The sequence shown here is derived from an EMBL/GenBank/DDBJ whole genome shotgun (WGS) entry which is preliminary data.</text>
</comment>
<keyword evidence="5 6" id="KW-0482">Metalloprotease</keyword>
<dbReference type="STRING" id="1423807.FD16_GL001447"/>
<evidence type="ECO:0000256" key="3">
    <source>
        <dbReference type="ARBA" id="ARBA00022801"/>
    </source>
</evidence>
<evidence type="ECO:0000256" key="2">
    <source>
        <dbReference type="ARBA" id="ARBA00022723"/>
    </source>
</evidence>
<dbReference type="GO" id="GO:0046872">
    <property type="term" value="F:metal ion binding"/>
    <property type="evidence" value="ECO:0007669"/>
    <property type="project" value="UniProtKB-KW"/>
</dbReference>
<keyword evidence="3 6" id="KW-0378">Hydrolase</keyword>
<dbReference type="Pfam" id="PF01435">
    <property type="entry name" value="Peptidase_M48"/>
    <property type="match status" value="1"/>
</dbReference>
<evidence type="ECO:0000256" key="5">
    <source>
        <dbReference type="ARBA" id="ARBA00023049"/>
    </source>
</evidence>
<reference evidence="8 9" key="1">
    <citation type="journal article" date="2015" name="Genome Announc.">
        <title>Expanding the biotechnology potential of lactobacilli through comparative genomics of 213 strains and associated genera.</title>
        <authorList>
            <person name="Sun Z."/>
            <person name="Harris H.M."/>
            <person name="McCann A."/>
            <person name="Guo C."/>
            <person name="Argimon S."/>
            <person name="Zhang W."/>
            <person name="Yang X."/>
            <person name="Jeffery I.B."/>
            <person name="Cooney J.C."/>
            <person name="Kagawa T.F."/>
            <person name="Liu W."/>
            <person name="Song Y."/>
            <person name="Salvetti E."/>
            <person name="Wrobel A."/>
            <person name="Rasinkangas P."/>
            <person name="Parkhill J."/>
            <person name="Rea M.C."/>
            <person name="O'Sullivan O."/>
            <person name="Ritari J."/>
            <person name="Douillard F.P."/>
            <person name="Paul Ross R."/>
            <person name="Yang R."/>
            <person name="Briner A.E."/>
            <person name="Felis G.E."/>
            <person name="de Vos W.M."/>
            <person name="Barrangou R."/>
            <person name="Klaenhammer T.R."/>
            <person name="Caufield P.W."/>
            <person name="Cui Y."/>
            <person name="Zhang H."/>
            <person name="O'Toole P.W."/>
        </authorList>
    </citation>
    <scope>NUCLEOTIDE SEQUENCE [LARGE SCALE GENOMIC DNA]</scope>
    <source>
        <strain evidence="8 9">DSM 5007</strain>
    </source>
</reference>
<dbReference type="EMBL" id="AZGF01000031">
    <property type="protein sequence ID" value="KRM10178.1"/>
    <property type="molecule type" value="Genomic_DNA"/>
</dbReference>
<keyword evidence="1 6" id="KW-0645">Protease</keyword>
<protein>
    <recommendedName>
        <fullName evidence="7">Peptidase M48 domain-containing protein</fullName>
    </recommendedName>
</protein>
<name>A0A0R1VXK5_9LACO</name>
<dbReference type="GO" id="GO:0004222">
    <property type="term" value="F:metalloendopeptidase activity"/>
    <property type="evidence" value="ECO:0007669"/>
    <property type="project" value="InterPro"/>
</dbReference>
<feature type="domain" description="Peptidase M48" evidence="7">
    <location>
        <begin position="46"/>
        <end position="93"/>
    </location>
</feature>
<gene>
    <name evidence="8" type="ORF">FD16_GL001447</name>
</gene>
<evidence type="ECO:0000313" key="9">
    <source>
        <dbReference type="Proteomes" id="UP000051820"/>
    </source>
</evidence>
<evidence type="ECO:0000313" key="8">
    <source>
        <dbReference type="EMBL" id="KRM10178.1"/>
    </source>
</evidence>
<organism evidence="8 9">
    <name type="scientific">Paucilactobacillus suebicus DSM 5007 = KCTC 3549</name>
    <dbReference type="NCBI Taxonomy" id="1423807"/>
    <lineage>
        <taxon>Bacteria</taxon>
        <taxon>Bacillati</taxon>
        <taxon>Bacillota</taxon>
        <taxon>Bacilli</taxon>
        <taxon>Lactobacillales</taxon>
        <taxon>Lactobacillaceae</taxon>
        <taxon>Paucilactobacillus</taxon>
    </lineage>
</organism>
<proteinExistence type="inferred from homology"/>
<dbReference type="RefSeq" id="WP_010622332.1">
    <property type="nucleotide sequence ID" value="NZ_AZGF01000031.1"/>
</dbReference>
<dbReference type="Proteomes" id="UP000051820">
    <property type="component" value="Unassembled WGS sequence"/>
</dbReference>
<dbReference type="AlphaFoldDB" id="A0A0R1VXK5"/>
<evidence type="ECO:0000256" key="4">
    <source>
        <dbReference type="ARBA" id="ARBA00022833"/>
    </source>
</evidence>
<comment type="similarity">
    <text evidence="6">Belongs to the peptidase M48 family.</text>
</comment>
<dbReference type="PATRIC" id="fig|1423807.3.peg.1475"/>
<keyword evidence="2" id="KW-0479">Metal-binding</keyword>
<keyword evidence="4 6" id="KW-0862">Zinc</keyword>
<keyword evidence="9" id="KW-1185">Reference proteome</keyword>
<dbReference type="Gene3D" id="1.10.10.2910">
    <property type="match status" value="1"/>
</dbReference>
<dbReference type="InterPro" id="IPR001915">
    <property type="entry name" value="Peptidase_M48"/>
</dbReference>
<dbReference type="eggNOG" id="COG2856">
    <property type="taxonomic scope" value="Bacteria"/>
</dbReference>
<dbReference type="GO" id="GO:0006508">
    <property type="term" value="P:proteolysis"/>
    <property type="evidence" value="ECO:0007669"/>
    <property type="project" value="UniProtKB-KW"/>
</dbReference>
<evidence type="ECO:0000259" key="7">
    <source>
        <dbReference type="Pfam" id="PF01435"/>
    </source>
</evidence>
<accession>A0A0R1VXK5</accession>
<evidence type="ECO:0000256" key="1">
    <source>
        <dbReference type="ARBA" id="ARBA00022670"/>
    </source>
</evidence>
<dbReference type="OrthoDB" id="2300474at2"/>